<organism evidence="4">
    <name type="scientific">uncultured Desulfobacteraceae bacterium</name>
    <dbReference type="NCBI Taxonomy" id="218296"/>
    <lineage>
        <taxon>Bacteria</taxon>
        <taxon>Pseudomonadati</taxon>
        <taxon>Thermodesulfobacteriota</taxon>
        <taxon>Desulfobacteria</taxon>
        <taxon>Desulfobacterales</taxon>
        <taxon>Desulfobacteraceae</taxon>
        <taxon>environmental samples</taxon>
    </lineage>
</organism>
<dbReference type="EMBL" id="CAACVI010000023">
    <property type="protein sequence ID" value="VEN74408.1"/>
    <property type="molecule type" value="Genomic_DNA"/>
</dbReference>
<dbReference type="Pfam" id="PF21001">
    <property type="entry name" value="YqiJ_N"/>
    <property type="match status" value="1"/>
</dbReference>
<dbReference type="InterPro" id="IPR048376">
    <property type="entry name" value="YqiJ_N"/>
</dbReference>
<evidence type="ECO:0000313" key="4">
    <source>
        <dbReference type="EMBL" id="VEN74408.1"/>
    </source>
</evidence>
<keyword evidence="1" id="KW-0472">Membrane</keyword>
<protein>
    <recommendedName>
        <fullName evidence="5">Inner membrane protein YqiJ</fullName>
    </recommendedName>
</protein>
<name>A0A484HJJ5_9BACT</name>
<evidence type="ECO:0000259" key="2">
    <source>
        <dbReference type="Pfam" id="PF07290"/>
    </source>
</evidence>
<proteinExistence type="predicted"/>
<keyword evidence="1" id="KW-0812">Transmembrane</keyword>
<evidence type="ECO:0008006" key="5">
    <source>
        <dbReference type="Google" id="ProtNLM"/>
    </source>
</evidence>
<dbReference type="Pfam" id="PF07290">
    <property type="entry name" value="YqiJ_OB"/>
    <property type="match status" value="1"/>
</dbReference>
<sequence>MIEFILMEQNLPFAVSIALMLLIAFLEGAMTAIGAGLSELIDSFMPGSGPDLDVDIDLDQPEFSVHGALTKTMGWLHIGKTPFLIILVVFLTTFGLMGFGFQSVILKIAGRPLPALPASIIVFILALPVFRTFAGIVAKIMPKDETQAVEEKSFIGRVAVITLGKASPGKPAQAKLKDQFGTWHYVMIEPDIENEEFQQGEKTLIVRRKNSGFKAIRNKISALD</sequence>
<keyword evidence="1" id="KW-1133">Transmembrane helix</keyword>
<feature type="transmembrane region" description="Helical" evidence="1">
    <location>
        <begin position="13"/>
        <end position="37"/>
    </location>
</feature>
<reference evidence="4" key="1">
    <citation type="submission" date="2019-01" db="EMBL/GenBank/DDBJ databases">
        <authorList>
            <consortium name="Genoscope - CEA"/>
            <person name="William W."/>
        </authorList>
    </citation>
    <scope>NUCLEOTIDE SEQUENCE</scope>
    <source>
        <strain evidence="4">CR-1</strain>
    </source>
</reference>
<feature type="transmembrane region" description="Helical" evidence="1">
    <location>
        <begin position="115"/>
        <end position="134"/>
    </location>
</feature>
<evidence type="ECO:0000259" key="3">
    <source>
        <dbReference type="Pfam" id="PF21001"/>
    </source>
</evidence>
<feature type="transmembrane region" description="Helical" evidence="1">
    <location>
        <begin position="83"/>
        <end position="109"/>
    </location>
</feature>
<dbReference type="InterPro" id="IPR010840">
    <property type="entry name" value="YqiJ_OB"/>
</dbReference>
<evidence type="ECO:0000256" key="1">
    <source>
        <dbReference type="SAM" id="Phobius"/>
    </source>
</evidence>
<accession>A0A484HJJ5</accession>
<gene>
    <name evidence="4" type="ORF">EPICR_30345</name>
</gene>
<dbReference type="AlphaFoldDB" id="A0A484HJJ5"/>
<feature type="domain" description="Inner membrane protein YqiJ N-terminal" evidence="3">
    <location>
        <begin position="10"/>
        <end position="131"/>
    </location>
</feature>
<feature type="domain" description="Inner membrane protein YqiJ OB-fold" evidence="2">
    <location>
        <begin position="153"/>
        <end position="216"/>
    </location>
</feature>